<proteinExistence type="predicted"/>
<feature type="region of interest" description="Disordered" evidence="1">
    <location>
        <begin position="212"/>
        <end position="279"/>
    </location>
</feature>
<dbReference type="Proteomes" id="UP001465976">
    <property type="component" value="Unassembled WGS sequence"/>
</dbReference>
<gene>
    <name evidence="2" type="ORF">V5O48_015986</name>
</gene>
<reference evidence="2 3" key="1">
    <citation type="submission" date="2024-02" db="EMBL/GenBank/DDBJ databases">
        <title>A draft genome for the cacao thread blight pathogen Marasmius crinis-equi.</title>
        <authorList>
            <person name="Cohen S.P."/>
            <person name="Baruah I.K."/>
            <person name="Amoako-Attah I."/>
            <person name="Bukari Y."/>
            <person name="Meinhardt L.W."/>
            <person name="Bailey B.A."/>
        </authorList>
    </citation>
    <scope>NUCLEOTIDE SEQUENCE [LARGE SCALE GENOMIC DNA]</scope>
    <source>
        <strain evidence="2 3">GH-76</strain>
    </source>
</reference>
<feature type="compositionally biased region" description="Acidic residues" evidence="1">
    <location>
        <begin position="215"/>
        <end position="260"/>
    </location>
</feature>
<name>A0ABR3ESZ5_9AGAR</name>
<accession>A0ABR3ESZ5</accession>
<keyword evidence="3" id="KW-1185">Reference proteome</keyword>
<feature type="non-terminal residue" evidence="2">
    <location>
        <position position="1"/>
    </location>
</feature>
<organism evidence="2 3">
    <name type="scientific">Marasmius crinis-equi</name>
    <dbReference type="NCBI Taxonomy" id="585013"/>
    <lineage>
        <taxon>Eukaryota</taxon>
        <taxon>Fungi</taxon>
        <taxon>Dikarya</taxon>
        <taxon>Basidiomycota</taxon>
        <taxon>Agaricomycotina</taxon>
        <taxon>Agaricomycetes</taxon>
        <taxon>Agaricomycetidae</taxon>
        <taxon>Agaricales</taxon>
        <taxon>Marasmiineae</taxon>
        <taxon>Marasmiaceae</taxon>
        <taxon>Marasmius</taxon>
    </lineage>
</organism>
<evidence type="ECO:0000313" key="2">
    <source>
        <dbReference type="EMBL" id="KAL0566034.1"/>
    </source>
</evidence>
<protein>
    <submittedName>
        <fullName evidence="2">Uncharacterized protein</fullName>
    </submittedName>
</protein>
<evidence type="ECO:0000313" key="3">
    <source>
        <dbReference type="Proteomes" id="UP001465976"/>
    </source>
</evidence>
<feature type="region of interest" description="Disordered" evidence="1">
    <location>
        <begin position="380"/>
        <end position="415"/>
    </location>
</feature>
<evidence type="ECO:0000256" key="1">
    <source>
        <dbReference type="SAM" id="MobiDB-lite"/>
    </source>
</evidence>
<dbReference type="EMBL" id="JBAHYK010002032">
    <property type="protein sequence ID" value="KAL0566034.1"/>
    <property type="molecule type" value="Genomic_DNA"/>
</dbReference>
<comment type="caution">
    <text evidence="2">The sequence shown here is derived from an EMBL/GenBank/DDBJ whole genome shotgun (WGS) entry which is preliminary data.</text>
</comment>
<sequence>PTKPIEEIVTLTPADVATWENWVIVGPLFENYVFTQPSYNTNGDIIINDEDDNNWNADEDLCLYIHRTCLSFLCRSNNITPEQLWDAVSEKHDYGSVDTWYGLLSDVHYHEMDGRNDDQTWGYARRRVDMLEGRPDVEDPMDYWLDVESMEDTKWLLADPTELPVPPTLEGGSGVKVGPSAVVERKVFEIRELFDLILQYVVEVPDEVIASELGVEVEEDEEEGEEEEEEGEDDEKEEEEDGEEDGEEEEEEQEEEEEDATSTPSTPPPPITDPPSALTPLHTLLSLSQVDRWFYHALLRDPPRQLLFPLLMRNFGFGWMLPFTPADFTHNKWLQERKQWDWRAYMITCLRREDRHVRNRWRLHRMAVEFARGGKGWKAGRMGGGKGKRVKMERPEPEEWEAMDNEPGTPKSYGQINMFNFGE</sequence>